<sequence>MIKNPEKLTDFLSLDQRGGGYRFFIKSACEDHYIRRPEAEAVGYQLLSPYFRVPRAKLLKTKEGSLLVVMGKDAVAANKLLETAPEITAAAADSFINDMVEMWKDTARNLDETQIGRNWRLETGKTLERLSDDEEIQAIADFPVVVNGKTFPSLGKTLKKCESRLLWFKDPIMVLCHGDEHLGNLLIAEDGYWVVDPGNYTGYNTPASAVNNFVGGTVLFDYPYEGTANVEEGMLKVDYRIKDSHKLADSMFKPVLKKLNAAANDISLGRSSAKELLFINELRVAKGWTFRSMDLTGVLNNGMMYAGLATEHYYSQGIV</sequence>
<evidence type="ECO:0000313" key="1">
    <source>
        <dbReference type="EMBL" id="KKS95745.1"/>
    </source>
</evidence>
<dbReference type="AlphaFoldDB" id="A0A0G1DD23"/>
<organism evidence="1 2">
    <name type="scientific">Candidatus Gottesmanbacteria bacterium GW2011_GWA2_43_14</name>
    <dbReference type="NCBI Taxonomy" id="1618443"/>
    <lineage>
        <taxon>Bacteria</taxon>
        <taxon>Candidatus Gottesmaniibacteriota</taxon>
    </lineage>
</organism>
<evidence type="ECO:0008006" key="3">
    <source>
        <dbReference type="Google" id="ProtNLM"/>
    </source>
</evidence>
<dbReference type="STRING" id="1618443.UV73_C0014G0022"/>
<comment type="caution">
    <text evidence="1">The sequence shown here is derived from an EMBL/GenBank/DDBJ whole genome shotgun (WGS) entry which is preliminary data.</text>
</comment>
<name>A0A0G1DD23_9BACT</name>
<reference evidence="1 2" key="1">
    <citation type="journal article" date="2015" name="Nature">
        <title>rRNA introns, odd ribosomes, and small enigmatic genomes across a large radiation of phyla.</title>
        <authorList>
            <person name="Brown C.T."/>
            <person name="Hug L.A."/>
            <person name="Thomas B.C."/>
            <person name="Sharon I."/>
            <person name="Castelle C.J."/>
            <person name="Singh A."/>
            <person name="Wilkins M.J."/>
            <person name="Williams K.H."/>
            <person name="Banfield J.F."/>
        </authorList>
    </citation>
    <scope>NUCLEOTIDE SEQUENCE [LARGE SCALE GENOMIC DNA]</scope>
</reference>
<gene>
    <name evidence="1" type="ORF">UV73_C0014G0022</name>
</gene>
<dbReference type="SUPFAM" id="SSF56112">
    <property type="entry name" value="Protein kinase-like (PK-like)"/>
    <property type="match status" value="1"/>
</dbReference>
<proteinExistence type="predicted"/>
<dbReference type="InterPro" id="IPR011009">
    <property type="entry name" value="Kinase-like_dom_sf"/>
</dbReference>
<protein>
    <recommendedName>
        <fullName evidence="3">Aminoglycoside phosphotransferase domain-containing protein</fullName>
    </recommendedName>
</protein>
<evidence type="ECO:0000313" key="2">
    <source>
        <dbReference type="Proteomes" id="UP000034894"/>
    </source>
</evidence>
<dbReference type="Proteomes" id="UP000034894">
    <property type="component" value="Unassembled WGS sequence"/>
</dbReference>
<dbReference type="EMBL" id="LCFP01000014">
    <property type="protein sequence ID" value="KKS95745.1"/>
    <property type="molecule type" value="Genomic_DNA"/>
</dbReference>
<accession>A0A0G1DD23</accession>